<keyword evidence="3" id="KW-0133">Cell shape</keyword>
<dbReference type="RefSeq" id="WP_172159056.1">
    <property type="nucleotide sequence ID" value="NZ_CP053564.1"/>
</dbReference>
<evidence type="ECO:0000256" key="6">
    <source>
        <dbReference type="ARBA" id="ARBA00023316"/>
    </source>
</evidence>
<dbReference type="SUPFAM" id="SSF55729">
    <property type="entry name" value="Acyl-CoA N-acyltransferases (Nat)"/>
    <property type="match status" value="2"/>
</dbReference>
<evidence type="ECO:0000313" key="9">
    <source>
        <dbReference type="EMBL" id="QJY46994.1"/>
    </source>
</evidence>
<dbReference type="PANTHER" id="PTHR36174:SF1">
    <property type="entry name" value="LIPID II:GLYCINE GLYCYLTRANSFERASE"/>
    <property type="match status" value="1"/>
</dbReference>
<proteinExistence type="inferred from homology"/>
<protein>
    <submittedName>
        <fullName evidence="9">GNAT family N-acetyltransferase</fullName>
    </submittedName>
</protein>
<evidence type="ECO:0000313" key="10">
    <source>
        <dbReference type="Proteomes" id="UP000505377"/>
    </source>
</evidence>
<dbReference type="PANTHER" id="PTHR36174">
    <property type="entry name" value="LIPID II:GLYCINE GLYCYLTRANSFERASE"/>
    <property type="match status" value="1"/>
</dbReference>
<dbReference type="Proteomes" id="UP000505377">
    <property type="component" value="Chromosome"/>
</dbReference>
<dbReference type="Gene3D" id="3.40.630.30">
    <property type="match status" value="2"/>
</dbReference>
<name>A0A6M6JG88_9PSEU</name>
<evidence type="ECO:0000256" key="3">
    <source>
        <dbReference type="ARBA" id="ARBA00022960"/>
    </source>
</evidence>
<reference evidence="9 10" key="1">
    <citation type="submission" date="2020-05" db="EMBL/GenBank/DDBJ databases">
        <authorList>
            <person name="Mo P."/>
        </authorList>
    </citation>
    <scope>NUCLEOTIDE SEQUENCE [LARGE SCALE GENOMIC DNA]</scope>
    <source>
        <strain evidence="9 10">Gen01</strain>
    </source>
</reference>
<dbReference type="GO" id="GO:0008360">
    <property type="term" value="P:regulation of cell shape"/>
    <property type="evidence" value="ECO:0007669"/>
    <property type="project" value="UniProtKB-KW"/>
</dbReference>
<feature type="domain" description="BioF2-like acetyltransferase" evidence="8">
    <location>
        <begin position="188"/>
        <end position="295"/>
    </location>
</feature>
<dbReference type="KEGG" id="pbro:HOP40_15170"/>
<dbReference type="AlphaFoldDB" id="A0A6M6JG88"/>
<dbReference type="InterPro" id="IPR038740">
    <property type="entry name" value="BioF2-like_GNAT_dom"/>
</dbReference>
<dbReference type="Pfam" id="PF13480">
    <property type="entry name" value="Acetyltransf_6"/>
    <property type="match status" value="1"/>
</dbReference>
<feature type="region of interest" description="Disordered" evidence="7">
    <location>
        <begin position="365"/>
        <end position="392"/>
    </location>
</feature>
<keyword evidence="2 9" id="KW-0808">Transferase</keyword>
<dbReference type="InterPro" id="IPR050644">
    <property type="entry name" value="PG_Glycine_Bridge_Synth"/>
</dbReference>
<evidence type="ECO:0000256" key="5">
    <source>
        <dbReference type="ARBA" id="ARBA00023315"/>
    </source>
</evidence>
<organism evidence="9 10">
    <name type="scientific">Pseudonocardia broussonetiae</name>
    <dbReference type="NCBI Taxonomy" id="2736640"/>
    <lineage>
        <taxon>Bacteria</taxon>
        <taxon>Bacillati</taxon>
        <taxon>Actinomycetota</taxon>
        <taxon>Actinomycetes</taxon>
        <taxon>Pseudonocardiales</taxon>
        <taxon>Pseudonocardiaceae</taxon>
        <taxon>Pseudonocardia</taxon>
    </lineage>
</organism>
<sequence>MHEDPIVTASVDPGPAARAEWDALVAAAPAGDVAQLSGWAVLRGEAGFEPLHVLARLRGAVVGGALVLCRRLPVGGRVGYVSYGPLVGPGLDDGDRRAVLEALCAGLERVGRERTRMLFVQPPEGGEDVTRALLARGFRGSDAGIAPAASLRVDLTVGEDELRRGLSRRLRTWTNQWPARGVSVRRGGAADLALLAGLLGDTARHQGFTPFSAAYLEILHRELVATGRAVVFVGEVDGAAVAADVVTVCGDSAKVRLVGLDRSSAATHLNVPGAIRWESMKWAKADGRRWFDFGGLQTASVDVLFAEGGVDVEALAGPDRYKVKFGGVPFRYPPAVELVPSPVVRGAYDMVRRSTRGRRLLDLTKRRIRGGPAGRGTGDRQAARRPVSPVPE</sequence>
<accession>A0A6M6JG88</accession>
<keyword evidence="10" id="KW-1185">Reference proteome</keyword>
<dbReference type="GO" id="GO:0016755">
    <property type="term" value="F:aminoacyltransferase activity"/>
    <property type="evidence" value="ECO:0007669"/>
    <property type="project" value="InterPro"/>
</dbReference>
<comment type="similarity">
    <text evidence="1">Belongs to the FemABX family.</text>
</comment>
<evidence type="ECO:0000256" key="7">
    <source>
        <dbReference type="SAM" id="MobiDB-lite"/>
    </source>
</evidence>
<keyword evidence="4" id="KW-0573">Peptidoglycan synthesis</keyword>
<gene>
    <name evidence="9" type="ORF">HOP40_15170</name>
</gene>
<evidence type="ECO:0000259" key="8">
    <source>
        <dbReference type="Pfam" id="PF13480"/>
    </source>
</evidence>
<keyword evidence="6" id="KW-0961">Cell wall biogenesis/degradation</keyword>
<evidence type="ECO:0000256" key="1">
    <source>
        <dbReference type="ARBA" id="ARBA00009943"/>
    </source>
</evidence>
<evidence type="ECO:0000256" key="4">
    <source>
        <dbReference type="ARBA" id="ARBA00022984"/>
    </source>
</evidence>
<dbReference type="EMBL" id="CP053564">
    <property type="protein sequence ID" value="QJY46994.1"/>
    <property type="molecule type" value="Genomic_DNA"/>
</dbReference>
<dbReference type="InterPro" id="IPR016181">
    <property type="entry name" value="Acyl_CoA_acyltransferase"/>
</dbReference>
<dbReference type="GO" id="GO:0071555">
    <property type="term" value="P:cell wall organization"/>
    <property type="evidence" value="ECO:0007669"/>
    <property type="project" value="UniProtKB-KW"/>
</dbReference>
<keyword evidence="5" id="KW-0012">Acyltransferase</keyword>
<dbReference type="InterPro" id="IPR003447">
    <property type="entry name" value="FEMABX"/>
</dbReference>
<dbReference type="GO" id="GO:0009252">
    <property type="term" value="P:peptidoglycan biosynthetic process"/>
    <property type="evidence" value="ECO:0007669"/>
    <property type="project" value="UniProtKB-KW"/>
</dbReference>
<dbReference type="PROSITE" id="PS51191">
    <property type="entry name" value="FEMABX"/>
    <property type="match status" value="1"/>
</dbReference>
<evidence type="ECO:0000256" key="2">
    <source>
        <dbReference type="ARBA" id="ARBA00022679"/>
    </source>
</evidence>